<dbReference type="PANTHER" id="PTHR43366">
    <property type="entry name" value="PYRUVATE SYNTHASE SUBUNIT PORC"/>
    <property type="match status" value="1"/>
</dbReference>
<proteinExistence type="predicted"/>
<evidence type="ECO:0000259" key="2">
    <source>
        <dbReference type="Pfam" id="PF01558"/>
    </source>
</evidence>
<dbReference type="InterPro" id="IPR002869">
    <property type="entry name" value="Pyrv_flavodox_OxRed_cen"/>
</dbReference>
<dbReference type="GO" id="GO:0016625">
    <property type="term" value="F:oxidoreductase activity, acting on the aldehyde or oxo group of donors, iron-sulfur protein as acceptor"/>
    <property type="evidence" value="ECO:0007669"/>
    <property type="project" value="InterPro"/>
</dbReference>
<evidence type="ECO:0000313" key="3">
    <source>
        <dbReference type="EMBL" id="HEB96526.1"/>
    </source>
</evidence>
<protein>
    <submittedName>
        <fullName evidence="3">Ketoisovalerate oxidoreductase</fullName>
    </submittedName>
</protein>
<reference evidence="3" key="1">
    <citation type="journal article" date="2020" name="mSystems">
        <title>Genome- and Community-Level Interaction Insights into Carbon Utilization and Element Cycling Functions of Hydrothermarchaeota in Hydrothermal Sediment.</title>
        <authorList>
            <person name="Zhou Z."/>
            <person name="Liu Y."/>
            <person name="Xu W."/>
            <person name="Pan J."/>
            <person name="Luo Z.H."/>
            <person name="Li M."/>
        </authorList>
    </citation>
    <scope>NUCLEOTIDE SEQUENCE [LARGE SCALE GENOMIC DNA]</scope>
    <source>
        <strain evidence="3">HyVt-443</strain>
    </source>
</reference>
<comment type="caution">
    <text evidence="3">The sequence shown here is derived from an EMBL/GenBank/DDBJ whole genome shotgun (WGS) entry which is preliminary data.</text>
</comment>
<dbReference type="AlphaFoldDB" id="A0A831RND1"/>
<dbReference type="Gene3D" id="3.40.920.10">
    <property type="entry name" value="Pyruvate-ferredoxin oxidoreductase, PFOR, domain III"/>
    <property type="match status" value="1"/>
</dbReference>
<gene>
    <name evidence="3" type="ORF">ENI96_08865</name>
</gene>
<dbReference type="Pfam" id="PF01558">
    <property type="entry name" value="POR"/>
    <property type="match status" value="1"/>
</dbReference>
<dbReference type="InterPro" id="IPR051626">
    <property type="entry name" value="Oxidoreductase_gamma_subunit"/>
</dbReference>
<dbReference type="NCBIfam" id="TIGR02175">
    <property type="entry name" value="PorC_KorC"/>
    <property type="match status" value="1"/>
</dbReference>
<feature type="domain" description="Pyruvate/ketoisovalerate oxidoreductase catalytic" evidence="2">
    <location>
        <begin position="14"/>
        <end position="178"/>
    </location>
</feature>
<dbReference type="Proteomes" id="UP000886251">
    <property type="component" value="Unassembled WGS sequence"/>
</dbReference>
<dbReference type="InterPro" id="IPR019752">
    <property type="entry name" value="Pyrv/ketoisovalerate_OxRed_cat"/>
</dbReference>
<dbReference type="EMBL" id="DRKP01000099">
    <property type="protein sequence ID" value="HEB96526.1"/>
    <property type="molecule type" value="Genomic_DNA"/>
</dbReference>
<keyword evidence="1" id="KW-0560">Oxidoreductase</keyword>
<evidence type="ECO:0000256" key="1">
    <source>
        <dbReference type="ARBA" id="ARBA00023002"/>
    </source>
</evidence>
<accession>A0A831RND1</accession>
<dbReference type="InterPro" id="IPR011894">
    <property type="entry name" value="PorC_KorC"/>
</dbReference>
<name>A0A831RND1_9GAMM</name>
<sequence>MSDPIIEIRWHGRGGQGAITAAKIVAEAAFRSGYGGAMMAPTFGTERRGAPVHTSLKIAHHRITDLSPIETPDIVVVLDHMIMGEVDVTAGLKPGGLLVLNTPRPLQRCLHPDYRVAVAPVNEIAEQAGLRRGIVNSGIIGAFGRASGLIELAVLTDCIEREFSGKRPRENAEAARLAWERTEVGSMPKPVAAAAR</sequence>
<organism evidence="3">
    <name type="scientific">Sedimenticola thiotaurini</name>
    <dbReference type="NCBI Taxonomy" id="1543721"/>
    <lineage>
        <taxon>Bacteria</taxon>
        <taxon>Pseudomonadati</taxon>
        <taxon>Pseudomonadota</taxon>
        <taxon>Gammaproteobacteria</taxon>
        <taxon>Chromatiales</taxon>
        <taxon>Sedimenticolaceae</taxon>
        <taxon>Sedimenticola</taxon>
    </lineage>
</organism>
<dbReference type="PANTHER" id="PTHR43366:SF1">
    <property type="entry name" value="PYRUVATE SYNTHASE SUBUNIT PORC"/>
    <property type="match status" value="1"/>
</dbReference>
<dbReference type="SUPFAM" id="SSF53323">
    <property type="entry name" value="Pyruvate-ferredoxin oxidoreductase, PFOR, domain III"/>
    <property type="match status" value="1"/>
</dbReference>